<organism evidence="2 3">
    <name type="scientific">Clostridium perfringens</name>
    <dbReference type="NCBI Taxonomy" id="1502"/>
    <lineage>
        <taxon>Bacteria</taxon>
        <taxon>Bacillati</taxon>
        <taxon>Bacillota</taxon>
        <taxon>Clostridia</taxon>
        <taxon>Eubacteriales</taxon>
        <taxon>Clostridiaceae</taxon>
        <taxon>Clostridium</taxon>
    </lineage>
</organism>
<keyword evidence="2" id="KW-0255">Endonuclease</keyword>
<proteinExistence type="predicted"/>
<dbReference type="GO" id="GO:0004519">
    <property type="term" value="F:endonuclease activity"/>
    <property type="evidence" value="ECO:0007669"/>
    <property type="project" value="UniProtKB-KW"/>
</dbReference>
<evidence type="ECO:0000259" key="1">
    <source>
        <dbReference type="Pfam" id="PF01844"/>
    </source>
</evidence>
<dbReference type="CDD" id="cd00085">
    <property type="entry name" value="HNHc"/>
    <property type="match status" value="1"/>
</dbReference>
<dbReference type="AlphaFoldDB" id="A0AAN5SFJ1"/>
<dbReference type="GO" id="GO:0003676">
    <property type="term" value="F:nucleic acid binding"/>
    <property type="evidence" value="ECO:0007669"/>
    <property type="project" value="InterPro"/>
</dbReference>
<dbReference type="EMBL" id="DACTBT010000018">
    <property type="protein sequence ID" value="HAT4299046.1"/>
    <property type="molecule type" value="Genomic_DNA"/>
</dbReference>
<dbReference type="GO" id="GO:0008270">
    <property type="term" value="F:zinc ion binding"/>
    <property type="evidence" value="ECO:0007669"/>
    <property type="project" value="InterPro"/>
</dbReference>
<evidence type="ECO:0000313" key="3">
    <source>
        <dbReference type="Proteomes" id="UP000855421"/>
    </source>
</evidence>
<dbReference type="Gene3D" id="1.10.30.50">
    <property type="match status" value="1"/>
</dbReference>
<reference evidence="2" key="2">
    <citation type="submission" date="2020-07" db="EMBL/GenBank/DDBJ databases">
        <authorList>
            <consortium name="NCBI Pathogen Detection Project"/>
        </authorList>
    </citation>
    <scope>NUCLEOTIDE SEQUENCE</scope>
    <source>
        <strain evidence="2">C25</strain>
    </source>
</reference>
<name>A0AAN5SFJ1_CLOPF</name>
<comment type="caution">
    <text evidence="2">The sequence shown here is derived from an EMBL/GenBank/DDBJ whole genome shotgun (WGS) entry which is preliminary data.</text>
</comment>
<protein>
    <submittedName>
        <fullName evidence="2">HNH endonuclease</fullName>
    </submittedName>
</protein>
<dbReference type="InterPro" id="IPR002711">
    <property type="entry name" value="HNH"/>
</dbReference>
<dbReference type="InterPro" id="IPR003615">
    <property type="entry name" value="HNH_nuc"/>
</dbReference>
<feature type="domain" description="HNH" evidence="1">
    <location>
        <begin position="50"/>
        <end position="99"/>
    </location>
</feature>
<keyword evidence="2" id="KW-0378">Hydrolase</keyword>
<dbReference type="Proteomes" id="UP000855421">
    <property type="component" value="Unassembled WGS sequence"/>
</dbReference>
<reference evidence="2" key="1">
    <citation type="journal article" date="2018" name="Genome Biol.">
        <title>SKESA: strategic k-mer extension for scrupulous assemblies.</title>
        <authorList>
            <person name="Souvorov A."/>
            <person name="Agarwala R."/>
            <person name="Lipman D.J."/>
        </authorList>
    </citation>
    <scope>NUCLEOTIDE SEQUENCE</scope>
    <source>
        <strain evidence="2">C25</strain>
    </source>
</reference>
<evidence type="ECO:0000313" key="2">
    <source>
        <dbReference type="EMBL" id="HAT4299046.1"/>
    </source>
</evidence>
<accession>A0AAN5SFJ1</accession>
<sequence length="122" mass="14537">MKKICPKCGIVDKSHRCSKISNQKKRDDGFYSKYSWIKLRARILKEQPYCMRCLSKYGQIVDDKLEGHHLLARSEYPEFELEEDNIVMLCKQCNLELGDSSILDFELNNKDKEEFYYNNKKK</sequence>
<gene>
    <name evidence="2" type="ORF">I9063_002431</name>
</gene>
<dbReference type="Pfam" id="PF01844">
    <property type="entry name" value="HNH"/>
    <property type="match status" value="1"/>
</dbReference>
<keyword evidence="2" id="KW-0540">Nuclease</keyword>
<dbReference type="RefSeq" id="WP_349399084.1">
    <property type="nucleotide sequence ID" value="NZ_JBBVGL010000477.1"/>
</dbReference>